<accession>A0A0J7KFQ0</accession>
<sequence length="106" mass="10765">MPPTTWVPCQAAAPGGPTDGWGWAAAPRPSLACRGDQHAPGWGIKASAGASPLPAGRFGKGNGPDRPVVPLSSPGLVSEYVRAAPVTCRNKGPPESTDSLGPNFRP</sequence>
<keyword evidence="3" id="KW-1185">Reference proteome</keyword>
<protein>
    <submittedName>
        <fullName evidence="2">Uncharacterized protein</fullName>
    </submittedName>
</protein>
<feature type="region of interest" description="Disordered" evidence="1">
    <location>
        <begin position="87"/>
        <end position="106"/>
    </location>
</feature>
<reference evidence="2 3" key="1">
    <citation type="submission" date="2015-04" db="EMBL/GenBank/DDBJ databases">
        <title>Lasius niger genome sequencing.</title>
        <authorList>
            <person name="Konorov E.A."/>
            <person name="Nikitin M.A."/>
            <person name="Kirill M.V."/>
            <person name="Chang P."/>
        </authorList>
    </citation>
    <scope>NUCLEOTIDE SEQUENCE [LARGE SCALE GENOMIC DNA]</scope>
    <source>
        <tissue evidence="2">Whole</tissue>
    </source>
</reference>
<dbReference type="EMBL" id="LBMM01008162">
    <property type="protein sequence ID" value="KMQ89097.1"/>
    <property type="molecule type" value="Genomic_DNA"/>
</dbReference>
<dbReference type="PaxDb" id="67767-A0A0J7KFQ0"/>
<evidence type="ECO:0000256" key="1">
    <source>
        <dbReference type="SAM" id="MobiDB-lite"/>
    </source>
</evidence>
<name>A0A0J7KFQ0_LASNI</name>
<dbReference type="Proteomes" id="UP000036403">
    <property type="component" value="Unassembled WGS sequence"/>
</dbReference>
<feature type="region of interest" description="Disordered" evidence="1">
    <location>
        <begin position="43"/>
        <end position="73"/>
    </location>
</feature>
<dbReference type="AlphaFoldDB" id="A0A0J7KFQ0"/>
<organism evidence="2 3">
    <name type="scientific">Lasius niger</name>
    <name type="common">Black garden ant</name>
    <dbReference type="NCBI Taxonomy" id="67767"/>
    <lineage>
        <taxon>Eukaryota</taxon>
        <taxon>Metazoa</taxon>
        <taxon>Ecdysozoa</taxon>
        <taxon>Arthropoda</taxon>
        <taxon>Hexapoda</taxon>
        <taxon>Insecta</taxon>
        <taxon>Pterygota</taxon>
        <taxon>Neoptera</taxon>
        <taxon>Endopterygota</taxon>
        <taxon>Hymenoptera</taxon>
        <taxon>Apocrita</taxon>
        <taxon>Aculeata</taxon>
        <taxon>Formicoidea</taxon>
        <taxon>Formicidae</taxon>
        <taxon>Formicinae</taxon>
        <taxon>Lasius</taxon>
        <taxon>Lasius</taxon>
    </lineage>
</organism>
<evidence type="ECO:0000313" key="3">
    <source>
        <dbReference type="Proteomes" id="UP000036403"/>
    </source>
</evidence>
<proteinExistence type="predicted"/>
<feature type="region of interest" description="Disordered" evidence="1">
    <location>
        <begin position="1"/>
        <end position="23"/>
    </location>
</feature>
<gene>
    <name evidence="2" type="ORF">RF55_11313</name>
</gene>
<evidence type="ECO:0000313" key="2">
    <source>
        <dbReference type="EMBL" id="KMQ89097.1"/>
    </source>
</evidence>
<comment type="caution">
    <text evidence="2">The sequence shown here is derived from an EMBL/GenBank/DDBJ whole genome shotgun (WGS) entry which is preliminary data.</text>
</comment>